<organism evidence="2 3">
    <name type="scientific">Klebsiella electrica</name>
    <dbReference type="NCBI Taxonomy" id="1259973"/>
    <lineage>
        <taxon>Bacteria</taxon>
        <taxon>Pseudomonadati</taxon>
        <taxon>Pseudomonadota</taxon>
        <taxon>Gammaproteobacteria</taxon>
        <taxon>Enterobacterales</taxon>
        <taxon>Enterobacteriaceae</taxon>
        <taxon>Klebsiella/Raoultella group</taxon>
        <taxon>Klebsiella</taxon>
    </lineage>
</organism>
<keyword evidence="3" id="KW-1185">Reference proteome</keyword>
<keyword evidence="1" id="KW-0472">Membrane</keyword>
<accession>A0AAJ5QRQ5</accession>
<dbReference type="Proteomes" id="UP001210130">
    <property type="component" value="Chromosome"/>
</dbReference>
<evidence type="ECO:0000256" key="1">
    <source>
        <dbReference type="SAM" id="Phobius"/>
    </source>
</evidence>
<protein>
    <submittedName>
        <fullName evidence="2">Uncharacterized protein</fullName>
    </submittedName>
</protein>
<dbReference type="AlphaFoldDB" id="A0AAJ5QRQ5"/>
<evidence type="ECO:0000313" key="3">
    <source>
        <dbReference type="Proteomes" id="UP001210130"/>
    </source>
</evidence>
<feature type="transmembrane region" description="Helical" evidence="1">
    <location>
        <begin position="30"/>
        <end position="48"/>
    </location>
</feature>
<name>A0AAJ5QRQ5_9ENTR</name>
<gene>
    <name evidence="2" type="ORF">OR613_21075</name>
</gene>
<proteinExistence type="predicted"/>
<feature type="transmembrane region" description="Helical" evidence="1">
    <location>
        <begin position="7"/>
        <end position="24"/>
    </location>
</feature>
<keyword evidence="1" id="KW-1133">Transmembrane helix</keyword>
<sequence length="80" mass="9499">MSDRKVRLFSFFTVISFLFVFRAWGIFERYHISEFTILMAFILALFTYMKILERINNLGSSNKIITILKLNKIMSYFKGG</sequence>
<reference evidence="2 3" key="1">
    <citation type="journal article" date="2023" name="Microbiol. Resour. Announc.">
        <title>Complete Genome Sequence of the First Colistin-Resistant Raoultella electrica Strain.</title>
        <authorList>
            <person name="Aldeia C."/>
            <person name="Campos-Madueno E.I."/>
            <person name="Sendi P."/>
            <person name="Endimiani A."/>
        </authorList>
    </citation>
    <scope>NUCLEOTIDE SEQUENCE [LARGE SCALE GENOMIC DNA]</scope>
    <source>
        <strain evidence="2 3">S2-IND-01-C</strain>
    </source>
</reference>
<dbReference type="EMBL" id="CP112887">
    <property type="protein sequence ID" value="WBW60476.1"/>
    <property type="molecule type" value="Genomic_DNA"/>
</dbReference>
<evidence type="ECO:0000313" key="2">
    <source>
        <dbReference type="EMBL" id="WBW60476.1"/>
    </source>
</evidence>
<keyword evidence="1" id="KW-0812">Transmembrane</keyword>
<dbReference type="RefSeq" id="WP_131049954.1">
    <property type="nucleotide sequence ID" value="NZ_CP112887.1"/>
</dbReference>